<dbReference type="SUPFAM" id="SSF52540">
    <property type="entry name" value="P-loop containing nucleoside triphosphate hydrolases"/>
    <property type="match status" value="1"/>
</dbReference>
<name>A0A7W7T494_9PSEU</name>
<keyword evidence="1" id="KW-1133">Transmembrane helix</keyword>
<dbReference type="RefSeq" id="WP_184670209.1">
    <property type="nucleotide sequence ID" value="NZ_BAABAI010000026.1"/>
</dbReference>
<gene>
    <name evidence="2" type="ORF">F4559_003654</name>
</gene>
<feature type="transmembrane region" description="Helical" evidence="1">
    <location>
        <begin position="92"/>
        <end position="110"/>
    </location>
</feature>
<dbReference type="AlphaFoldDB" id="A0A7W7T494"/>
<reference evidence="2 3" key="1">
    <citation type="submission" date="2020-08" db="EMBL/GenBank/DDBJ databases">
        <title>Sequencing the genomes of 1000 actinobacteria strains.</title>
        <authorList>
            <person name="Klenk H.-P."/>
        </authorList>
    </citation>
    <scope>NUCLEOTIDE SEQUENCE [LARGE SCALE GENOMIC DNA]</scope>
    <source>
        <strain evidence="2 3">DSM 45084</strain>
    </source>
</reference>
<keyword evidence="3" id="KW-1185">Reference proteome</keyword>
<keyword evidence="1" id="KW-0812">Transmembrane</keyword>
<feature type="transmembrane region" description="Helical" evidence="1">
    <location>
        <begin position="389"/>
        <end position="412"/>
    </location>
</feature>
<dbReference type="InterPro" id="IPR027417">
    <property type="entry name" value="P-loop_NTPase"/>
</dbReference>
<proteinExistence type="predicted"/>
<organism evidence="2 3">
    <name type="scientific">Saccharothrix violaceirubra</name>
    <dbReference type="NCBI Taxonomy" id="413306"/>
    <lineage>
        <taxon>Bacteria</taxon>
        <taxon>Bacillati</taxon>
        <taxon>Actinomycetota</taxon>
        <taxon>Actinomycetes</taxon>
        <taxon>Pseudonocardiales</taxon>
        <taxon>Pseudonocardiaceae</taxon>
        <taxon>Saccharothrix</taxon>
    </lineage>
</organism>
<accession>A0A7W7T494</accession>
<dbReference type="Proteomes" id="UP000542674">
    <property type="component" value="Unassembled WGS sequence"/>
</dbReference>
<sequence length="773" mass="85976">MTRHQARVSSELIEALWKVLDEDEFDEEIDRLKLNPADVVTKVSRTPSVVEQAYELSAPVATADADVERHRRDKPEWWPLDWQPTKVERRSLIVAPAAFLGWIGLLAVFGGSMPDLVFVGVTALVLAICYVCAMIGLPTEFVDGIRWAVRLAFLTADGVGERWDLRQKLRDEVVRPELRKWLSSQTTPSFDVVLELRNADSLSLPAGEGPLVETPAVQACEREVNRRLPGAVGLAGTRGVGKSTIIRNALDNKFTHERRQPMLGVLTSAPVRYDARDFVLHLHACVCRAVLDLLADRDDRSGSETRRLWKREYARRLTRARIARVLGNVLRWAVRTLFALGFAGLAWGRTGDVRVVVREATAFAADLVPNVRAGLSAGDLRVVAALLTLWFALRAAWSLWLFTGWPLLAWLVSSLRRRLKRTPGPRRHGPPIEALHKVAEQHLRTIRFLQTHTSGWSGKVSAPIGTEAGWSKSLAKTEQPWTHPEVVDRLRDFLALVVDVLVDGHGVLSGVTIAIDEVDKIGDPEEAQRFLNEIKGVFGVRHCLFLVSMSDDALTAFERRGIPARDAFDSAFTTMIDVRPFTLDESRDWLARRALGIPEPFVWLCHCLSGGLPRDLGRTAIALHDAHKRQKGPWHLADAARLLVRRDLDLKIRAFTHTARQVARDTAETTGRLRDLLESLRQAASADVDDLLPIAEAMRRGADGDPTPITELSAEAACYLLFCQTVVDLFGQEVDQESGTGAVAIGIADARRWMADETTLAWNHLVGLRTGGR</sequence>
<evidence type="ECO:0008006" key="4">
    <source>
        <dbReference type="Google" id="ProtNLM"/>
    </source>
</evidence>
<evidence type="ECO:0000313" key="3">
    <source>
        <dbReference type="Proteomes" id="UP000542674"/>
    </source>
</evidence>
<comment type="caution">
    <text evidence="2">The sequence shown here is derived from an EMBL/GenBank/DDBJ whole genome shotgun (WGS) entry which is preliminary data.</text>
</comment>
<dbReference type="EMBL" id="JACHJS010000001">
    <property type="protein sequence ID" value="MBB4966295.1"/>
    <property type="molecule type" value="Genomic_DNA"/>
</dbReference>
<evidence type="ECO:0000256" key="1">
    <source>
        <dbReference type="SAM" id="Phobius"/>
    </source>
</evidence>
<keyword evidence="1" id="KW-0472">Membrane</keyword>
<feature type="transmembrane region" description="Helical" evidence="1">
    <location>
        <begin position="116"/>
        <end position="137"/>
    </location>
</feature>
<evidence type="ECO:0000313" key="2">
    <source>
        <dbReference type="EMBL" id="MBB4966295.1"/>
    </source>
</evidence>
<feature type="transmembrane region" description="Helical" evidence="1">
    <location>
        <begin position="325"/>
        <end position="347"/>
    </location>
</feature>
<protein>
    <recommendedName>
        <fullName evidence="4">KAP-like P-loop domain-containing protein</fullName>
    </recommendedName>
</protein>